<dbReference type="Pfam" id="PF01547">
    <property type="entry name" value="SBP_bac_1"/>
    <property type="match status" value="1"/>
</dbReference>
<reference evidence="2 3" key="1">
    <citation type="submission" date="2018-07" db="EMBL/GenBank/DDBJ databases">
        <title>Brachybacteriurn paraconglorneratum KCTC 9916.</title>
        <authorList>
            <person name="Li Y."/>
        </authorList>
    </citation>
    <scope>NUCLEOTIDE SEQUENCE [LARGE SCALE GENOMIC DNA]</scope>
    <source>
        <strain evidence="2 3">KCTC 9916</strain>
    </source>
</reference>
<dbReference type="InterPro" id="IPR050490">
    <property type="entry name" value="Bact_solute-bd_prot1"/>
</dbReference>
<evidence type="ECO:0000256" key="1">
    <source>
        <dbReference type="SAM" id="SignalP"/>
    </source>
</evidence>
<dbReference type="AlphaFoldDB" id="A0A3R8QL42"/>
<dbReference type="SUPFAM" id="SSF53850">
    <property type="entry name" value="Periplasmic binding protein-like II"/>
    <property type="match status" value="1"/>
</dbReference>
<dbReference type="InterPro" id="IPR006311">
    <property type="entry name" value="TAT_signal"/>
</dbReference>
<dbReference type="GeneID" id="78122488"/>
<name>A0A3R8QL42_9MICO</name>
<feature type="chain" id="PRO_5038347626" evidence="1">
    <location>
        <begin position="26"/>
        <end position="442"/>
    </location>
</feature>
<dbReference type="PROSITE" id="PS51257">
    <property type="entry name" value="PROKAR_LIPOPROTEIN"/>
    <property type="match status" value="1"/>
</dbReference>
<organism evidence="2 3">
    <name type="scientific">Brachybacterium paraconglomeratum</name>
    <dbReference type="NCBI Taxonomy" id="173362"/>
    <lineage>
        <taxon>Bacteria</taxon>
        <taxon>Bacillati</taxon>
        <taxon>Actinomycetota</taxon>
        <taxon>Actinomycetes</taxon>
        <taxon>Micrococcales</taxon>
        <taxon>Dermabacteraceae</taxon>
        <taxon>Brachybacterium</taxon>
    </lineage>
</organism>
<gene>
    <name evidence="2" type="ORF">DS079_15830</name>
</gene>
<comment type="caution">
    <text evidence="2">The sequence shown here is derived from an EMBL/GenBank/DDBJ whole genome shotgun (WGS) entry which is preliminary data.</text>
</comment>
<dbReference type="EMBL" id="QOCI01000017">
    <property type="protein sequence ID" value="RRR17171.1"/>
    <property type="molecule type" value="Genomic_DNA"/>
</dbReference>
<keyword evidence="1" id="KW-0732">Signal</keyword>
<dbReference type="PROSITE" id="PS51318">
    <property type="entry name" value="TAT"/>
    <property type="match status" value="1"/>
</dbReference>
<dbReference type="InterPro" id="IPR006059">
    <property type="entry name" value="SBP"/>
</dbReference>
<feature type="signal peptide" evidence="1">
    <location>
        <begin position="1"/>
        <end position="25"/>
    </location>
</feature>
<evidence type="ECO:0000313" key="2">
    <source>
        <dbReference type="EMBL" id="RRR17171.1"/>
    </source>
</evidence>
<accession>A0A3R8QL42</accession>
<dbReference type="RefSeq" id="WP_126988753.1">
    <property type="nucleotide sequence ID" value="NZ_JALXWX010000054.1"/>
</dbReference>
<sequence length="442" mass="46486">MRNISLTRRGMLGATAGLSALTLGACGTSGPGGAGGGGGGDSASYWALSGEPNETIYGDAVNAFNEGDSGQVEVTFFQNDAYKQKIRTAIGAGEAPTIIYGWGGGGLRTYAEESQVLDVTSWLEENADYKNRFVESVWDAATVDDKIYALPQGATQPIILFHNKKVLGDIGAEAPETWEDLLGVVEKAKSAGIAPISLAGQSRWTSMMWLEYLLDRVGGPEVFAKIAAGDKEAWLDDAVLAMGEKVHELLEIKAFADGFESMAADSNTDQALLWTDQAALMLHGGWTFGSMKASGGEFVPSGNLGFGPFPTIEGGAGELKNLVGNPCNYLSLSSAAADEEIEVAKAFLQDGAMSDQVASDLIAAGSVPVIVGQDEALAASEDAEYLQWVYSSIQEAPAFTQSWDQALQPTDAETLLVNTEQLFLGAITAEQFAENMSTGKGA</sequence>
<dbReference type="Proteomes" id="UP000274327">
    <property type="component" value="Unassembled WGS sequence"/>
</dbReference>
<keyword evidence="3" id="KW-1185">Reference proteome</keyword>
<dbReference type="PANTHER" id="PTHR43649">
    <property type="entry name" value="ARABINOSE-BINDING PROTEIN-RELATED"/>
    <property type="match status" value="1"/>
</dbReference>
<evidence type="ECO:0000313" key="3">
    <source>
        <dbReference type="Proteomes" id="UP000274327"/>
    </source>
</evidence>
<proteinExistence type="predicted"/>
<dbReference type="Gene3D" id="3.40.190.10">
    <property type="entry name" value="Periplasmic binding protein-like II"/>
    <property type="match status" value="2"/>
</dbReference>
<protein>
    <submittedName>
        <fullName evidence="2">Sugar ABC transporter substrate-binding protein</fullName>
    </submittedName>
</protein>
<dbReference type="PANTHER" id="PTHR43649:SF14">
    <property type="entry name" value="BLR3389 PROTEIN"/>
    <property type="match status" value="1"/>
</dbReference>